<dbReference type="EMBL" id="SHAH01000015">
    <property type="protein sequence ID" value="RZO77397.1"/>
    <property type="molecule type" value="Genomic_DNA"/>
</dbReference>
<organism evidence="1 2">
    <name type="scientific">OM182 bacterium</name>
    <dbReference type="NCBI Taxonomy" id="2510334"/>
    <lineage>
        <taxon>Bacteria</taxon>
        <taxon>Pseudomonadati</taxon>
        <taxon>Pseudomonadota</taxon>
        <taxon>Gammaproteobacteria</taxon>
        <taxon>OMG group</taxon>
        <taxon>OM182 clade</taxon>
    </lineage>
</organism>
<reference evidence="1 2" key="1">
    <citation type="submission" date="2019-02" db="EMBL/GenBank/DDBJ databases">
        <title>Prokaryotic population dynamics and viral predation in marine succession experiment using metagenomics: the confinement effect.</title>
        <authorList>
            <person name="Haro-Moreno J.M."/>
            <person name="Rodriguez-Valera F."/>
            <person name="Lopez-Perez M."/>
        </authorList>
    </citation>
    <scope>NUCLEOTIDE SEQUENCE [LARGE SCALE GENOMIC DNA]</scope>
    <source>
        <strain evidence="1">MED-G158</strain>
    </source>
</reference>
<comment type="caution">
    <text evidence="1">The sequence shown here is derived from an EMBL/GenBank/DDBJ whole genome shotgun (WGS) entry which is preliminary data.</text>
</comment>
<dbReference type="Proteomes" id="UP000320404">
    <property type="component" value="Unassembled WGS sequence"/>
</dbReference>
<evidence type="ECO:0000313" key="1">
    <source>
        <dbReference type="EMBL" id="RZO77397.1"/>
    </source>
</evidence>
<protein>
    <submittedName>
        <fullName evidence="1">Uncharacterized protein</fullName>
    </submittedName>
</protein>
<sequence>MDLADNIETIEAGYEFLLAYAAQGRPAGAETGPGPHARPTIQGMAEAMAAISAVLANSENAFEQVIAEDCHKASAALGGFLLAQEKIGSEIVDNLNASIHLRAVLTNLFLYSEAIEPTSEENTRSMSYDATQPKGGS</sequence>
<gene>
    <name evidence="1" type="ORF">EVA69_01860</name>
</gene>
<evidence type="ECO:0000313" key="2">
    <source>
        <dbReference type="Proteomes" id="UP000320404"/>
    </source>
</evidence>
<name>A0A520S4I3_9GAMM</name>
<dbReference type="AlphaFoldDB" id="A0A520S4I3"/>
<accession>A0A520S4I3</accession>
<proteinExistence type="predicted"/>